<feature type="non-terminal residue" evidence="1">
    <location>
        <position position="131"/>
    </location>
</feature>
<feature type="non-terminal residue" evidence="1">
    <location>
        <position position="1"/>
    </location>
</feature>
<dbReference type="AlphaFoldDB" id="A0A9N9HBF6"/>
<protein>
    <submittedName>
        <fullName evidence="1">3406_t:CDS:1</fullName>
    </submittedName>
</protein>
<dbReference type="OrthoDB" id="10481711at2759"/>
<evidence type="ECO:0000313" key="1">
    <source>
        <dbReference type="EMBL" id="CAG8662802.1"/>
    </source>
</evidence>
<accession>A0A9N9HBF6</accession>
<gene>
    <name evidence="1" type="ORF">POCULU_LOCUS10543</name>
</gene>
<proteinExistence type="predicted"/>
<reference evidence="1" key="1">
    <citation type="submission" date="2021-06" db="EMBL/GenBank/DDBJ databases">
        <authorList>
            <person name="Kallberg Y."/>
            <person name="Tangrot J."/>
            <person name="Rosling A."/>
        </authorList>
    </citation>
    <scope>NUCLEOTIDE SEQUENCE</scope>
    <source>
        <strain evidence="1">IA702</strain>
    </source>
</reference>
<keyword evidence="2" id="KW-1185">Reference proteome</keyword>
<dbReference type="Proteomes" id="UP000789572">
    <property type="component" value="Unassembled WGS sequence"/>
</dbReference>
<sequence>ESKMSSHNGTLLYIIKLMTATTQLKAYAKLFAATVTKIDYYQLTGDKRFHFTEHPLYVDGSQYSDEQQPLARIINEMYKTVEQIFTNSRRAGCGKGTLVGVTGREWEKEWAGPGRRLAHGGGKNVEFCGLN</sequence>
<organism evidence="1 2">
    <name type="scientific">Paraglomus occultum</name>
    <dbReference type="NCBI Taxonomy" id="144539"/>
    <lineage>
        <taxon>Eukaryota</taxon>
        <taxon>Fungi</taxon>
        <taxon>Fungi incertae sedis</taxon>
        <taxon>Mucoromycota</taxon>
        <taxon>Glomeromycotina</taxon>
        <taxon>Glomeromycetes</taxon>
        <taxon>Paraglomerales</taxon>
        <taxon>Paraglomeraceae</taxon>
        <taxon>Paraglomus</taxon>
    </lineage>
</organism>
<evidence type="ECO:0000313" key="2">
    <source>
        <dbReference type="Proteomes" id="UP000789572"/>
    </source>
</evidence>
<dbReference type="EMBL" id="CAJVPJ010005601">
    <property type="protein sequence ID" value="CAG8662802.1"/>
    <property type="molecule type" value="Genomic_DNA"/>
</dbReference>
<name>A0A9N9HBF6_9GLOM</name>
<comment type="caution">
    <text evidence="1">The sequence shown here is derived from an EMBL/GenBank/DDBJ whole genome shotgun (WGS) entry which is preliminary data.</text>
</comment>